<dbReference type="Pfam" id="PF00465">
    <property type="entry name" value="Fe-ADH"/>
    <property type="match status" value="1"/>
</dbReference>
<comment type="similarity">
    <text evidence="1">Belongs to the iron-containing alcohol dehydrogenase family.</text>
</comment>
<evidence type="ECO:0000313" key="5">
    <source>
        <dbReference type="EMBL" id="MFC6198385.1"/>
    </source>
</evidence>
<keyword evidence="6" id="KW-1185">Reference proteome</keyword>
<evidence type="ECO:0000259" key="4">
    <source>
        <dbReference type="Pfam" id="PF25137"/>
    </source>
</evidence>
<dbReference type="Gene3D" id="3.40.50.1970">
    <property type="match status" value="1"/>
</dbReference>
<dbReference type="SUPFAM" id="SSF56796">
    <property type="entry name" value="Dehydroquinate synthase-like"/>
    <property type="match status" value="1"/>
</dbReference>
<dbReference type="InterPro" id="IPR039697">
    <property type="entry name" value="Alcohol_dehydrogenase_Fe"/>
</dbReference>
<evidence type="ECO:0000259" key="3">
    <source>
        <dbReference type="Pfam" id="PF00465"/>
    </source>
</evidence>
<dbReference type="InterPro" id="IPR056798">
    <property type="entry name" value="ADH_Fe_C"/>
</dbReference>
<dbReference type="Proteomes" id="UP001596303">
    <property type="component" value="Unassembled WGS sequence"/>
</dbReference>
<dbReference type="Pfam" id="PF25137">
    <property type="entry name" value="ADH_Fe_C"/>
    <property type="match status" value="1"/>
</dbReference>
<feature type="domain" description="Alcohol dehydrogenase iron-type/glycerol dehydrogenase GldA" evidence="3">
    <location>
        <begin position="9"/>
        <end position="175"/>
    </location>
</feature>
<dbReference type="PANTHER" id="PTHR11496">
    <property type="entry name" value="ALCOHOL DEHYDROGENASE"/>
    <property type="match status" value="1"/>
</dbReference>
<proteinExistence type="inferred from homology"/>
<evidence type="ECO:0000256" key="1">
    <source>
        <dbReference type="ARBA" id="ARBA00007358"/>
    </source>
</evidence>
<dbReference type="CDD" id="cd08193">
    <property type="entry name" value="HVD"/>
    <property type="match status" value="1"/>
</dbReference>
<keyword evidence="2" id="KW-0560">Oxidoreductase</keyword>
<dbReference type="PANTHER" id="PTHR11496:SF102">
    <property type="entry name" value="ALCOHOL DEHYDROGENASE 4"/>
    <property type="match status" value="1"/>
</dbReference>
<protein>
    <submittedName>
        <fullName evidence="5">Iron-containing alcohol dehydrogenase</fullName>
    </submittedName>
</protein>
<dbReference type="RefSeq" id="WP_377379123.1">
    <property type="nucleotide sequence ID" value="NZ_JBHSSW010000012.1"/>
</dbReference>
<dbReference type="InterPro" id="IPR001670">
    <property type="entry name" value="ADH_Fe/GldA"/>
</dbReference>
<dbReference type="Gene3D" id="1.20.1090.10">
    <property type="entry name" value="Dehydroquinate synthase-like - alpha domain"/>
    <property type="match status" value="1"/>
</dbReference>
<organism evidence="5 6">
    <name type="scientific">Ponticaulis profundi</name>
    <dbReference type="NCBI Taxonomy" id="2665222"/>
    <lineage>
        <taxon>Bacteria</taxon>
        <taxon>Pseudomonadati</taxon>
        <taxon>Pseudomonadota</taxon>
        <taxon>Alphaproteobacteria</taxon>
        <taxon>Hyphomonadales</taxon>
        <taxon>Hyphomonadaceae</taxon>
        <taxon>Ponticaulis</taxon>
    </lineage>
</organism>
<feature type="domain" description="Fe-containing alcohol dehydrogenase-like C-terminal" evidence="4">
    <location>
        <begin position="187"/>
        <end position="374"/>
    </location>
</feature>
<reference evidence="6" key="1">
    <citation type="journal article" date="2019" name="Int. J. Syst. Evol. Microbiol.">
        <title>The Global Catalogue of Microorganisms (GCM) 10K type strain sequencing project: providing services to taxonomists for standard genome sequencing and annotation.</title>
        <authorList>
            <consortium name="The Broad Institute Genomics Platform"/>
            <consortium name="The Broad Institute Genome Sequencing Center for Infectious Disease"/>
            <person name="Wu L."/>
            <person name="Ma J."/>
        </authorList>
    </citation>
    <scope>NUCLEOTIDE SEQUENCE [LARGE SCALE GENOMIC DNA]</scope>
    <source>
        <strain evidence="6">CGMCC-1.15741</strain>
    </source>
</reference>
<sequence length="376" mass="39375">MVNFTFKTPPKIIFESGSAGRLGQLVRATMKRPVFVTDEGVMKAGLTNDALDSLRDEGLDVLVFGDVVADPPASVIREAVKAAKAHGADGVIGFGGGSSLDTAKLIAVLIDSDQSLEDVYGVDNVKGARPPLVLLPTTAGTGSEVTAISIVTSDDLQKIGVVSDQLFADLAIVDPKLTLTAPRGVTSATGIDAMVHAIEAYTSRLLRNPVSCALAKEALGLLANNLLTACEEPDNLKAREAMSIGATLAGQAFANAPVAAVHAMAYPLGALFHVPHGVSNALMLSPVLKFNAAVAADQYAELGPVVGVGADANAFIDHMIDLCQKSGTPLRLTDVGVNHNDLPRMAEDAAKNERLMKNNPREVTYDDALRLYEEVL</sequence>
<name>A0ABW1S9X7_9PROT</name>
<accession>A0ABW1S9X7</accession>
<evidence type="ECO:0000313" key="6">
    <source>
        <dbReference type="Proteomes" id="UP001596303"/>
    </source>
</evidence>
<gene>
    <name evidence="5" type="ORF">ACFQDM_09855</name>
</gene>
<dbReference type="EMBL" id="JBHSSW010000012">
    <property type="protein sequence ID" value="MFC6198385.1"/>
    <property type="molecule type" value="Genomic_DNA"/>
</dbReference>
<evidence type="ECO:0000256" key="2">
    <source>
        <dbReference type="ARBA" id="ARBA00023002"/>
    </source>
</evidence>
<comment type="caution">
    <text evidence="5">The sequence shown here is derived from an EMBL/GenBank/DDBJ whole genome shotgun (WGS) entry which is preliminary data.</text>
</comment>